<feature type="binding site" evidence="16">
    <location>
        <begin position="52"/>
        <end position="55"/>
    </location>
    <ligand>
        <name>substrate</name>
    </ligand>
</feature>
<evidence type="ECO:0000256" key="8">
    <source>
        <dbReference type="ARBA" id="ARBA00022777"/>
    </source>
</evidence>
<evidence type="ECO:0000256" key="2">
    <source>
        <dbReference type="ARBA" id="ARBA00005967"/>
    </source>
</evidence>
<feature type="transmembrane region" description="Helical" evidence="19">
    <location>
        <begin position="101"/>
        <end position="122"/>
    </location>
</feature>
<evidence type="ECO:0000256" key="14">
    <source>
        <dbReference type="ARBA" id="ARBA00023264"/>
    </source>
</evidence>
<evidence type="ECO:0000313" key="21">
    <source>
        <dbReference type="Proteomes" id="UP000317421"/>
    </source>
</evidence>
<organism evidence="20 21">
    <name type="scientific">Botrimarina colliarenosi</name>
    <dbReference type="NCBI Taxonomy" id="2528001"/>
    <lineage>
        <taxon>Bacteria</taxon>
        <taxon>Pseudomonadati</taxon>
        <taxon>Planctomycetota</taxon>
        <taxon>Planctomycetia</taxon>
        <taxon>Pirellulales</taxon>
        <taxon>Lacipirellulaceae</taxon>
        <taxon>Botrimarina</taxon>
    </lineage>
</organism>
<dbReference type="InterPro" id="IPR000829">
    <property type="entry name" value="DAGK"/>
</dbReference>
<feature type="binding site" evidence="18">
    <location>
        <position position="81"/>
    </location>
    <ligand>
        <name>a divalent metal cation</name>
        <dbReference type="ChEBI" id="CHEBI:60240"/>
    </ligand>
</feature>
<evidence type="ECO:0000256" key="9">
    <source>
        <dbReference type="ARBA" id="ARBA00022840"/>
    </source>
</evidence>
<keyword evidence="3" id="KW-1003">Cell membrane</keyword>
<dbReference type="EMBL" id="SJPR01000003">
    <property type="protein sequence ID" value="TWT96788.1"/>
    <property type="molecule type" value="Genomic_DNA"/>
</dbReference>
<evidence type="ECO:0000256" key="5">
    <source>
        <dbReference type="ARBA" id="ARBA00022679"/>
    </source>
</evidence>
<dbReference type="GO" id="GO:0005886">
    <property type="term" value="C:plasma membrane"/>
    <property type="evidence" value="ECO:0007669"/>
    <property type="project" value="UniProtKB-SubCell"/>
</dbReference>
<keyword evidence="4" id="KW-0444">Lipid biosynthesis</keyword>
<evidence type="ECO:0000256" key="15">
    <source>
        <dbReference type="PIRSR" id="PIRSR600829-1"/>
    </source>
</evidence>
<evidence type="ECO:0000256" key="1">
    <source>
        <dbReference type="ARBA" id="ARBA00004651"/>
    </source>
</evidence>
<evidence type="ECO:0000256" key="3">
    <source>
        <dbReference type="ARBA" id="ARBA00022475"/>
    </source>
</evidence>
<dbReference type="InterPro" id="IPR036945">
    <property type="entry name" value="DAGK_sf"/>
</dbReference>
<evidence type="ECO:0000256" key="17">
    <source>
        <dbReference type="PIRSR" id="PIRSR600829-3"/>
    </source>
</evidence>
<keyword evidence="7 17" id="KW-0547">Nucleotide-binding</keyword>
<sequence>MAELEKAFVPTTWFGKFGCAFRGVWVGIGAYGAASFAVHIPVMAGVLAVACWLGVSWDEWYILLVCITVVLAAEMFNSSIEALAKAVTKEYDPHIRDALDIASGAVFTAVLGAATVGLLVLFF</sequence>
<evidence type="ECO:0000256" key="12">
    <source>
        <dbReference type="ARBA" id="ARBA00023136"/>
    </source>
</evidence>
<keyword evidence="6 19" id="KW-0812">Transmembrane</keyword>
<comment type="cofactor">
    <cofactor evidence="18">
        <name>Mg(2+)</name>
        <dbReference type="ChEBI" id="CHEBI:18420"/>
    </cofactor>
    <text evidence="18">Mn(2+), Zn(2+), Cd(2+) and Co(2+) support activity to lesser extents.</text>
</comment>
<keyword evidence="8 20" id="KW-0418">Kinase</keyword>
<feature type="binding site" evidence="17">
    <location>
        <position position="81"/>
    </location>
    <ligand>
        <name>ATP</name>
        <dbReference type="ChEBI" id="CHEBI:30616"/>
    </ligand>
</feature>
<feature type="transmembrane region" description="Helical" evidence="19">
    <location>
        <begin position="24"/>
        <end position="55"/>
    </location>
</feature>
<reference evidence="20 21" key="1">
    <citation type="submission" date="2019-02" db="EMBL/GenBank/DDBJ databases">
        <title>Deep-cultivation of Planctomycetes and their phenomic and genomic characterization uncovers novel biology.</title>
        <authorList>
            <person name="Wiegand S."/>
            <person name="Jogler M."/>
            <person name="Boedeker C."/>
            <person name="Pinto D."/>
            <person name="Vollmers J."/>
            <person name="Rivas-Marin E."/>
            <person name="Kohn T."/>
            <person name="Peeters S.H."/>
            <person name="Heuer A."/>
            <person name="Rast P."/>
            <person name="Oberbeckmann S."/>
            <person name="Bunk B."/>
            <person name="Jeske O."/>
            <person name="Meyerdierks A."/>
            <person name="Storesund J.E."/>
            <person name="Kallscheuer N."/>
            <person name="Luecker S."/>
            <person name="Lage O.M."/>
            <person name="Pohl T."/>
            <person name="Merkel B.J."/>
            <person name="Hornburger P."/>
            <person name="Mueller R.-W."/>
            <person name="Bruemmer F."/>
            <person name="Labrenz M."/>
            <person name="Spormann A.M."/>
            <person name="Op Den Camp H."/>
            <person name="Overmann J."/>
            <person name="Amann R."/>
            <person name="Jetten M.S.M."/>
            <person name="Mascher T."/>
            <person name="Medema M.H."/>
            <person name="Devos D.P."/>
            <person name="Kaster A.-K."/>
            <person name="Ovreas L."/>
            <person name="Rohde M."/>
            <person name="Galperin M.Y."/>
            <person name="Jogler C."/>
        </authorList>
    </citation>
    <scope>NUCLEOTIDE SEQUENCE [LARGE SCALE GENOMIC DNA]</scope>
    <source>
        <strain evidence="20 21">Pla108</strain>
    </source>
</reference>
<proteinExistence type="inferred from homology"/>
<dbReference type="GO" id="GO:0016301">
    <property type="term" value="F:kinase activity"/>
    <property type="evidence" value="ECO:0007669"/>
    <property type="project" value="UniProtKB-KW"/>
</dbReference>
<dbReference type="GO" id="GO:0008654">
    <property type="term" value="P:phospholipid biosynthetic process"/>
    <property type="evidence" value="ECO:0007669"/>
    <property type="project" value="UniProtKB-KW"/>
</dbReference>
<evidence type="ECO:0000256" key="7">
    <source>
        <dbReference type="ARBA" id="ARBA00022741"/>
    </source>
</evidence>
<dbReference type="GO" id="GO:0046872">
    <property type="term" value="F:metal ion binding"/>
    <property type="evidence" value="ECO:0007669"/>
    <property type="project" value="UniProtKB-KW"/>
</dbReference>
<gene>
    <name evidence="20" type="ORF">Pla108_25620</name>
</gene>
<dbReference type="RefSeq" id="WP_146445294.1">
    <property type="nucleotide sequence ID" value="NZ_SJPR01000003.1"/>
</dbReference>
<accession>A0A5C6ABU5</accession>
<dbReference type="GO" id="GO:0005524">
    <property type="term" value="F:ATP binding"/>
    <property type="evidence" value="ECO:0007669"/>
    <property type="project" value="UniProtKB-KW"/>
</dbReference>
<dbReference type="Proteomes" id="UP000317421">
    <property type="component" value="Unassembled WGS sequence"/>
</dbReference>
<keyword evidence="18" id="KW-0460">Magnesium</keyword>
<keyword evidence="10 19" id="KW-1133">Transmembrane helix</keyword>
<evidence type="ECO:0000313" key="20">
    <source>
        <dbReference type="EMBL" id="TWT96788.1"/>
    </source>
</evidence>
<comment type="caution">
    <text evidence="20">The sequence shown here is derived from an EMBL/GenBank/DDBJ whole genome shotgun (WGS) entry which is preliminary data.</text>
</comment>
<feature type="active site" description="Proton acceptor" evidence="15">
    <location>
        <position position="74"/>
    </location>
</feature>
<dbReference type="PANTHER" id="PTHR34299">
    <property type="entry name" value="DIACYLGLYCEROL KINASE"/>
    <property type="match status" value="1"/>
</dbReference>
<evidence type="ECO:0000256" key="4">
    <source>
        <dbReference type="ARBA" id="ARBA00022516"/>
    </source>
</evidence>
<protein>
    <submittedName>
        <fullName evidence="20">Prokaryotic diacylglycerol kinase</fullName>
    </submittedName>
</protein>
<dbReference type="Gene3D" id="1.10.287.3610">
    <property type="match status" value="1"/>
</dbReference>
<keyword evidence="13" id="KW-0594">Phospholipid biosynthesis</keyword>
<feature type="binding site" evidence="16">
    <location>
        <position position="74"/>
    </location>
    <ligand>
        <name>substrate</name>
    </ligand>
</feature>
<dbReference type="CDD" id="cd14263">
    <property type="entry name" value="DAGK_IM_like"/>
    <property type="match status" value="1"/>
</dbReference>
<dbReference type="PANTHER" id="PTHR34299:SF1">
    <property type="entry name" value="DIACYLGLYCEROL KINASE"/>
    <property type="match status" value="1"/>
</dbReference>
<evidence type="ECO:0000256" key="16">
    <source>
        <dbReference type="PIRSR" id="PIRSR600829-2"/>
    </source>
</evidence>
<keyword evidence="18" id="KW-0479">Metal-binding</keyword>
<comment type="subcellular location">
    <subcellularLocation>
        <location evidence="1">Cell membrane</location>
        <topology evidence="1">Multi-pass membrane protein</topology>
    </subcellularLocation>
</comment>
<evidence type="ECO:0000256" key="18">
    <source>
        <dbReference type="PIRSR" id="PIRSR600829-4"/>
    </source>
</evidence>
<comment type="similarity">
    <text evidence="2">Belongs to the bacterial diacylglycerol kinase family.</text>
</comment>
<keyword evidence="21" id="KW-1185">Reference proteome</keyword>
<feature type="binding site" evidence="16">
    <location>
        <position position="103"/>
    </location>
    <ligand>
        <name>substrate</name>
    </ligand>
</feature>
<evidence type="ECO:0000256" key="6">
    <source>
        <dbReference type="ARBA" id="ARBA00022692"/>
    </source>
</evidence>
<name>A0A5C6ABU5_9BACT</name>
<evidence type="ECO:0000256" key="11">
    <source>
        <dbReference type="ARBA" id="ARBA00023098"/>
    </source>
</evidence>
<keyword evidence="12 19" id="KW-0472">Membrane</keyword>
<dbReference type="Pfam" id="PF01219">
    <property type="entry name" value="DAGK_prokar"/>
    <property type="match status" value="1"/>
</dbReference>
<keyword evidence="11" id="KW-0443">Lipid metabolism</keyword>
<keyword evidence="5" id="KW-0808">Transferase</keyword>
<dbReference type="OrthoDB" id="290917at2"/>
<evidence type="ECO:0000256" key="19">
    <source>
        <dbReference type="SAM" id="Phobius"/>
    </source>
</evidence>
<keyword evidence="14" id="KW-1208">Phospholipid metabolism</keyword>
<feature type="transmembrane region" description="Helical" evidence="19">
    <location>
        <begin position="61"/>
        <end position="80"/>
    </location>
</feature>
<keyword evidence="9 17" id="KW-0067">ATP-binding</keyword>
<evidence type="ECO:0000256" key="10">
    <source>
        <dbReference type="ARBA" id="ARBA00022989"/>
    </source>
</evidence>
<dbReference type="AlphaFoldDB" id="A0A5C6ABU5"/>
<evidence type="ECO:0000256" key="13">
    <source>
        <dbReference type="ARBA" id="ARBA00023209"/>
    </source>
</evidence>